<dbReference type="InterPro" id="IPR051554">
    <property type="entry name" value="Acetyltransferase_Eis"/>
</dbReference>
<dbReference type="InterPro" id="IPR041380">
    <property type="entry name" value="Acetyltransf_17"/>
</dbReference>
<reference evidence="2 3" key="1">
    <citation type="submission" date="2018-06" db="EMBL/GenBank/DDBJ databases">
        <title>Actinomadura craniellae sp. nov. isolated from marine sponge Craniella sp.</title>
        <authorList>
            <person name="Li L."/>
            <person name="Xu Q.H."/>
            <person name="Lin H.W."/>
            <person name="Lu Y.H."/>
        </authorList>
    </citation>
    <scope>NUCLEOTIDE SEQUENCE [LARGE SCALE GENOMIC DNA]</scope>
    <source>
        <strain evidence="2 3">LHW63021</strain>
    </source>
</reference>
<dbReference type="Pfam" id="PF17668">
    <property type="entry name" value="Acetyltransf_17"/>
    <property type="match status" value="1"/>
</dbReference>
<dbReference type="Gene3D" id="3.40.630.30">
    <property type="match status" value="2"/>
</dbReference>
<name>A0A365HDK4_9ACTN</name>
<dbReference type="CDD" id="cd04301">
    <property type="entry name" value="NAT_SF"/>
    <property type="match status" value="1"/>
</dbReference>
<keyword evidence="2" id="KW-0808">Transferase</keyword>
<dbReference type="Gene3D" id="3.30.1050.10">
    <property type="entry name" value="SCP2 sterol-binding domain"/>
    <property type="match status" value="1"/>
</dbReference>
<dbReference type="RefSeq" id="WP_111863263.1">
    <property type="nucleotide sequence ID" value="NZ_QLYX01000001.1"/>
</dbReference>
<comment type="caution">
    <text evidence="2">The sequence shown here is derived from an EMBL/GenBank/DDBJ whole genome shotgun (WGS) entry which is preliminary data.</text>
</comment>
<dbReference type="PANTHER" id="PTHR37817:SF1">
    <property type="entry name" value="N-ACETYLTRANSFERASE EIS"/>
    <property type="match status" value="1"/>
</dbReference>
<organism evidence="2 3">
    <name type="scientific">Actinomadura craniellae</name>
    <dbReference type="NCBI Taxonomy" id="2231787"/>
    <lineage>
        <taxon>Bacteria</taxon>
        <taxon>Bacillati</taxon>
        <taxon>Actinomycetota</taxon>
        <taxon>Actinomycetes</taxon>
        <taxon>Streptosporangiales</taxon>
        <taxon>Thermomonosporaceae</taxon>
        <taxon>Actinomadura</taxon>
    </lineage>
</organism>
<dbReference type="GO" id="GO:0030649">
    <property type="term" value="P:aminoglycoside antibiotic catabolic process"/>
    <property type="evidence" value="ECO:0007669"/>
    <property type="project" value="TreeGrafter"/>
</dbReference>
<evidence type="ECO:0000313" key="2">
    <source>
        <dbReference type="EMBL" id="RAY17210.1"/>
    </source>
</evidence>
<protein>
    <submittedName>
        <fullName evidence="2">GNAT family N-acetyltransferase</fullName>
    </submittedName>
</protein>
<dbReference type="EMBL" id="QLYX01000001">
    <property type="protein sequence ID" value="RAY17210.1"/>
    <property type="molecule type" value="Genomic_DNA"/>
</dbReference>
<accession>A0A365HDK4</accession>
<dbReference type="PROSITE" id="PS51186">
    <property type="entry name" value="GNAT"/>
    <property type="match status" value="1"/>
</dbReference>
<dbReference type="Pfam" id="PF13530">
    <property type="entry name" value="SCP2_2"/>
    <property type="match status" value="1"/>
</dbReference>
<dbReference type="InterPro" id="IPR016181">
    <property type="entry name" value="Acyl_CoA_acyltransferase"/>
</dbReference>
<evidence type="ECO:0000313" key="3">
    <source>
        <dbReference type="Proteomes" id="UP000251891"/>
    </source>
</evidence>
<dbReference type="InterPro" id="IPR025559">
    <property type="entry name" value="Eis_dom"/>
</dbReference>
<keyword evidence="3" id="KW-1185">Reference proteome</keyword>
<proteinExistence type="predicted"/>
<sequence length="388" mass="41039">MKIRPLHQGDLDAAADNDFRAFSWPSAADREEWGHRAARSVRDGLYLGGFDGDRLVASARILDLAQWWHGRAVPMAGIAGVSVAPEDRGRGAGRRIMAAVLERCGALGSPLSVLFPATTPLYREFGWEHAGAQHVIGLAAEGLRTLAAEPVPVRRPGPQDAAEVAAVLRRVHAAAADCGPLDWGEDEWRLRLDEPGGRFRYLADDGFLSYRWIRDGAALEVDKLVAGSERTLRALWAIVGSGSSIARTVEVRAAPHDPVLWLVRERPDDEVRRHPWMLRVVDAPAAVAARGFPAGVDVSAPLVIEDPLCPGNTGSWRLTVSGGAGGLEPAGAAAERAVRLGPRGLAALYAGAPVGVLRRSGLLGGGDPGTDAALGAAFGGVPFTLDAF</sequence>
<gene>
    <name evidence="2" type="ORF">DPM19_03420</name>
</gene>
<dbReference type="InterPro" id="IPR036527">
    <property type="entry name" value="SCP2_sterol-bd_dom_sf"/>
</dbReference>
<dbReference type="InterPro" id="IPR000182">
    <property type="entry name" value="GNAT_dom"/>
</dbReference>
<dbReference type="SUPFAM" id="SSF55718">
    <property type="entry name" value="SCP-like"/>
    <property type="match status" value="1"/>
</dbReference>
<feature type="domain" description="N-acetyltransferase" evidence="1">
    <location>
        <begin position="1"/>
        <end position="147"/>
    </location>
</feature>
<dbReference type="PANTHER" id="PTHR37817">
    <property type="entry name" value="N-ACETYLTRANSFERASE EIS"/>
    <property type="match status" value="1"/>
</dbReference>
<dbReference type="GO" id="GO:0034069">
    <property type="term" value="F:aminoglycoside N-acetyltransferase activity"/>
    <property type="evidence" value="ECO:0007669"/>
    <property type="project" value="TreeGrafter"/>
</dbReference>
<dbReference type="Proteomes" id="UP000251891">
    <property type="component" value="Unassembled WGS sequence"/>
</dbReference>
<dbReference type="AlphaFoldDB" id="A0A365HDK4"/>
<dbReference type="SUPFAM" id="SSF55729">
    <property type="entry name" value="Acyl-CoA N-acyltransferases (Nat)"/>
    <property type="match status" value="1"/>
</dbReference>
<dbReference type="Pfam" id="PF13527">
    <property type="entry name" value="Acetyltransf_9"/>
    <property type="match status" value="1"/>
</dbReference>
<evidence type="ECO:0000259" key="1">
    <source>
        <dbReference type="PROSITE" id="PS51186"/>
    </source>
</evidence>
<dbReference type="OrthoDB" id="3498897at2"/>